<feature type="region of interest" description="Disordered" evidence="6">
    <location>
        <begin position="103"/>
        <end position="123"/>
    </location>
</feature>
<dbReference type="GO" id="GO:0005634">
    <property type="term" value="C:nucleus"/>
    <property type="evidence" value="ECO:0007669"/>
    <property type="project" value="TreeGrafter"/>
</dbReference>
<feature type="domain" description="Zn(2)-C6 fungal-type" evidence="8">
    <location>
        <begin position="23"/>
        <end position="55"/>
    </location>
</feature>
<dbReference type="EMBL" id="MU004236">
    <property type="protein sequence ID" value="KAF2668487.1"/>
    <property type="molecule type" value="Genomic_DNA"/>
</dbReference>
<evidence type="ECO:0000259" key="8">
    <source>
        <dbReference type="PROSITE" id="PS50048"/>
    </source>
</evidence>
<dbReference type="GO" id="GO:0000981">
    <property type="term" value="F:DNA-binding transcription factor activity, RNA polymerase II-specific"/>
    <property type="evidence" value="ECO:0007669"/>
    <property type="project" value="InterPro"/>
</dbReference>
<dbReference type="GO" id="GO:0008270">
    <property type="term" value="F:zinc ion binding"/>
    <property type="evidence" value="ECO:0007669"/>
    <property type="project" value="InterPro"/>
</dbReference>
<dbReference type="InterPro" id="IPR036864">
    <property type="entry name" value="Zn2-C6_fun-type_DNA-bd_sf"/>
</dbReference>
<keyword evidence="4" id="KW-0804">Transcription</keyword>
<feature type="transmembrane region" description="Helical" evidence="7">
    <location>
        <begin position="569"/>
        <end position="590"/>
    </location>
</feature>
<protein>
    <recommendedName>
        <fullName evidence="8">Zn(2)-C6 fungal-type domain-containing protein</fullName>
    </recommendedName>
</protein>
<name>A0A6A6UAL4_9PEZI</name>
<evidence type="ECO:0000256" key="7">
    <source>
        <dbReference type="SAM" id="Phobius"/>
    </source>
</evidence>
<proteinExistence type="predicted"/>
<dbReference type="PANTHER" id="PTHR47424:SF3">
    <property type="entry name" value="REGULATORY PROTEIN GAL4"/>
    <property type="match status" value="1"/>
</dbReference>
<evidence type="ECO:0000256" key="5">
    <source>
        <dbReference type="ARBA" id="ARBA00023242"/>
    </source>
</evidence>
<dbReference type="PROSITE" id="PS50048">
    <property type="entry name" value="ZN2_CY6_FUNGAL_2"/>
    <property type="match status" value="1"/>
</dbReference>
<keyword evidence="3" id="KW-0238">DNA-binding</keyword>
<evidence type="ECO:0000256" key="1">
    <source>
        <dbReference type="ARBA" id="ARBA00022723"/>
    </source>
</evidence>
<dbReference type="InterPro" id="IPR001138">
    <property type="entry name" value="Zn2Cys6_DnaBD"/>
</dbReference>
<dbReference type="SUPFAM" id="SSF57701">
    <property type="entry name" value="Zn2/Cys6 DNA-binding domain"/>
    <property type="match status" value="1"/>
</dbReference>
<dbReference type="InterPro" id="IPR051127">
    <property type="entry name" value="Fungal_SecMet_Regulators"/>
</dbReference>
<feature type="compositionally biased region" description="Polar residues" evidence="6">
    <location>
        <begin position="103"/>
        <end position="112"/>
    </location>
</feature>
<evidence type="ECO:0000256" key="3">
    <source>
        <dbReference type="ARBA" id="ARBA00023125"/>
    </source>
</evidence>
<keyword evidence="1" id="KW-0479">Metal-binding</keyword>
<dbReference type="CDD" id="cd00067">
    <property type="entry name" value="GAL4"/>
    <property type="match status" value="1"/>
</dbReference>
<dbReference type="OrthoDB" id="424974at2759"/>
<feature type="region of interest" description="Disordered" evidence="6">
    <location>
        <begin position="1"/>
        <end position="21"/>
    </location>
</feature>
<dbReference type="Pfam" id="PF00172">
    <property type="entry name" value="Zn_clus"/>
    <property type="match status" value="1"/>
</dbReference>
<dbReference type="AlphaFoldDB" id="A0A6A6UAL4"/>
<dbReference type="GO" id="GO:0000435">
    <property type="term" value="P:positive regulation of transcription from RNA polymerase II promoter by galactose"/>
    <property type="evidence" value="ECO:0007669"/>
    <property type="project" value="TreeGrafter"/>
</dbReference>
<reference evidence="9" key="1">
    <citation type="journal article" date="2020" name="Stud. Mycol.">
        <title>101 Dothideomycetes genomes: a test case for predicting lifestyles and emergence of pathogens.</title>
        <authorList>
            <person name="Haridas S."/>
            <person name="Albert R."/>
            <person name="Binder M."/>
            <person name="Bloem J."/>
            <person name="Labutti K."/>
            <person name="Salamov A."/>
            <person name="Andreopoulos B."/>
            <person name="Baker S."/>
            <person name="Barry K."/>
            <person name="Bills G."/>
            <person name="Bluhm B."/>
            <person name="Cannon C."/>
            <person name="Castanera R."/>
            <person name="Culley D."/>
            <person name="Daum C."/>
            <person name="Ezra D."/>
            <person name="Gonzalez J."/>
            <person name="Henrissat B."/>
            <person name="Kuo A."/>
            <person name="Liang C."/>
            <person name="Lipzen A."/>
            <person name="Lutzoni F."/>
            <person name="Magnuson J."/>
            <person name="Mondo S."/>
            <person name="Nolan M."/>
            <person name="Ohm R."/>
            <person name="Pangilinan J."/>
            <person name="Park H.-J."/>
            <person name="Ramirez L."/>
            <person name="Alfaro M."/>
            <person name="Sun H."/>
            <person name="Tritt A."/>
            <person name="Yoshinaga Y."/>
            <person name="Zwiers L.-H."/>
            <person name="Turgeon B."/>
            <person name="Goodwin S."/>
            <person name="Spatafora J."/>
            <person name="Crous P."/>
            <person name="Grigoriev I."/>
        </authorList>
    </citation>
    <scope>NUCLEOTIDE SEQUENCE</scope>
    <source>
        <strain evidence="9">CBS 115976</strain>
    </source>
</reference>
<dbReference type="PANTHER" id="PTHR47424">
    <property type="entry name" value="REGULATORY PROTEIN GAL4"/>
    <property type="match status" value="1"/>
</dbReference>
<dbReference type="CDD" id="cd12148">
    <property type="entry name" value="fungal_TF_MHR"/>
    <property type="match status" value="1"/>
</dbReference>
<keyword evidence="7" id="KW-1133">Transmembrane helix</keyword>
<gene>
    <name evidence="9" type="ORF">BT63DRAFT_425801</name>
</gene>
<dbReference type="SMART" id="SM00066">
    <property type="entry name" value="GAL4"/>
    <property type="match status" value="1"/>
</dbReference>
<evidence type="ECO:0000313" key="10">
    <source>
        <dbReference type="Proteomes" id="UP000799302"/>
    </source>
</evidence>
<dbReference type="GO" id="GO:0006351">
    <property type="term" value="P:DNA-templated transcription"/>
    <property type="evidence" value="ECO:0007669"/>
    <property type="project" value="InterPro"/>
</dbReference>
<dbReference type="Pfam" id="PF04082">
    <property type="entry name" value="Fungal_trans"/>
    <property type="match status" value="1"/>
</dbReference>
<evidence type="ECO:0000313" key="9">
    <source>
        <dbReference type="EMBL" id="KAF2668487.1"/>
    </source>
</evidence>
<dbReference type="GO" id="GO:0000978">
    <property type="term" value="F:RNA polymerase II cis-regulatory region sequence-specific DNA binding"/>
    <property type="evidence" value="ECO:0007669"/>
    <property type="project" value="TreeGrafter"/>
</dbReference>
<dbReference type="SMART" id="SM00906">
    <property type="entry name" value="Fungal_trans"/>
    <property type="match status" value="1"/>
</dbReference>
<organism evidence="9 10">
    <name type="scientific">Microthyrium microscopicum</name>
    <dbReference type="NCBI Taxonomy" id="703497"/>
    <lineage>
        <taxon>Eukaryota</taxon>
        <taxon>Fungi</taxon>
        <taxon>Dikarya</taxon>
        <taxon>Ascomycota</taxon>
        <taxon>Pezizomycotina</taxon>
        <taxon>Dothideomycetes</taxon>
        <taxon>Dothideomycetes incertae sedis</taxon>
        <taxon>Microthyriales</taxon>
        <taxon>Microthyriaceae</taxon>
        <taxon>Microthyrium</taxon>
    </lineage>
</organism>
<keyword evidence="10" id="KW-1185">Reference proteome</keyword>
<sequence length="711" mass="79192">MPLNHAENAEDSGPNKRRKTQLACHACRARKTGCDGRRPHCTSCVARGWERTCEYPDKISKSPAVSLLELEKRVQRLESGLGTQSEFLGQPNTTLGGVERSETTMLSLQSPENLRPHEHPPPTLERILNSDNVGPIYDLSSNNLFVRDVTSAAFASDGYEGLGSAEKSHTSHRRSSHLAIDTPVSTRRYSGDDSKHMVVPPRKLVDHLLNYYWELMHPLAPILHRPTFDAQYINLWTSDVAYSQPAQTIPNVMFNAILNMAMSVGCLDDKHYDCAHREKRASEFYLRSRKLVSLETIDQFSLPVVQLLILRALYLLRTPCAERCWTATGAAIGAAQGMGLDTMRLQSGSSDQLTREMRRRVWYGCVILDRLVSNAFGRRLRISETSTVPLPAEIDDEYLSTTTQGQKPPGTQSKITFMIQSLTLSAIADKSMSPRDRSRPVNVRDCSNLELGTILDISAEMDGFLERLPLHLKADAHSNYCDLSSCFELQAHVLKARVMYLRLQLLRPILLQQVAKRSPIEPLQADTGQTATMQVQNSLHLRICELCITAAQDVLVELHLALSGKQRTLAWHALLFTFAAASALIAATLCPDLKFQMDDDSGKASWNRAIEIFKFHSNHIPSAGKGIDALKLFRRTIAKHIAAKDSSTSSMPDTHGDNSANIAFTPVQPLVGRSNTNLEPDLPGQWSFDFDELLDSNSLDLSWFTSQTFAG</sequence>
<keyword evidence="7" id="KW-0812">Transmembrane</keyword>
<dbReference type="Proteomes" id="UP000799302">
    <property type="component" value="Unassembled WGS sequence"/>
</dbReference>
<keyword evidence="5" id="KW-0539">Nucleus</keyword>
<keyword evidence="7" id="KW-0472">Membrane</keyword>
<accession>A0A6A6UAL4</accession>
<evidence type="ECO:0000256" key="2">
    <source>
        <dbReference type="ARBA" id="ARBA00023015"/>
    </source>
</evidence>
<evidence type="ECO:0000256" key="6">
    <source>
        <dbReference type="SAM" id="MobiDB-lite"/>
    </source>
</evidence>
<dbReference type="PROSITE" id="PS00463">
    <property type="entry name" value="ZN2_CY6_FUNGAL_1"/>
    <property type="match status" value="1"/>
</dbReference>
<evidence type="ECO:0000256" key="4">
    <source>
        <dbReference type="ARBA" id="ARBA00023163"/>
    </source>
</evidence>
<dbReference type="Gene3D" id="4.10.240.10">
    <property type="entry name" value="Zn(2)-C6 fungal-type DNA-binding domain"/>
    <property type="match status" value="1"/>
</dbReference>
<keyword evidence="2" id="KW-0805">Transcription regulation</keyword>
<dbReference type="InterPro" id="IPR007219">
    <property type="entry name" value="XnlR_reg_dom"/>
</dbReference>